<comment type="caution">
    <text evidence="4">The sequence shown here is derived from an EMBL/GenBank/DDBJ whole genome shotgun (WGS) entry which is preliminary data.</text>
</comment>
<dbReference type="PROSITE" id="PS01227">
    <property type="entry name" value="UPF0012"/>
    <property type="match status" value="1"/>
</dbReference>
<dbReference type="InterPro" id="IPR036526">
    <property type="entry name" value="C-N_Hydrolase_sf"/>
</dbReference>
<evidence type="ECO:0000259" key="3">
    <source>
        <dbReference type="PROSITE" id="PS50263"/>
    </source>
</evidence>
<dbReference type="EMBL" id="JBHMDY010000004">
    <property type="protein sequence ID" value="MFB9259176.1"/>
    <property type="molecule type" value="Genomic_DNA"/>
</dbReference>
<dbReference type="InterPro" id="IPR001110">
    <property type="entry name" value="UPF0012_CS"/>
</dbReference>
<dbReference type="InterPro" id="IPR003010">
    <property type="entry name" value="C-N_Hydrolase"/>
</dbReference>
<keyword evidence="4" id="KW-0378">Hydrolase</keyword>
<organism evidence="4 5">
    <name type="scientific">Dietzia aerolata</name>
    <dbReference type="NCBI Taxonomy" id="595984"/>
    <lineage>
        <taxon>Bacteria</taxon>
        <taxon>Bacillati</taxon>
        <taxon>Actinomycetota</taxon>
        <taxon>Actinomycetes</taxon>
        <taxon>Mycobacteriales</taxon>
        <taxon>Dietziaceae</taxon>
        <taxon>Dietzia</taxon>
    </lineage>
</organism>
<dbReference type="GO" id="GO:0016787">
    <property type="term" value="F:hydrolase activity"/>
    <property type="evidence" value="ECO:0007669"/>
    <property type="project" value="UniProtKB-KW"/>
</dbReference>
<feature type="compositionally biased region" description="Basic and acidic residues" evidence="2">
    <location>
        <begin position="269"/>
        <end position="283"/>
    </location>
</feature>
<comment type="similarity">
    <text evidence="1">Belongs to the carbon-nitrogen hydrolase superfamily. NIT1/NIT2 family.</text>
</comment>
<dbReference type="Gene3D" id="3.60.110.10">
    <property type="entry name" value="Carbon-nitrogen hydrolase"/>
    <property type="match status" value="1"/>
</dbReference>
<proteinExistence type="inferred from homology"/>
<name>A0ABV5JN78_9ACTN</name>
<evidence type="ECO:0000256" key="2">
    <source>
        <dbReference type="SAM" id="MobiDB-lite"/>
    </source>
</evidence>
<feature type="compositionally biased region" description="Low complexity" evidence="2">
    <location>
        <begin position="107"/>
        <end position="119"/>
    </location>
</feature>
<feature type="region of interest" description="Disordered" evidence="2">
    <location>
        <begin position="269"/>
        <end position="294"/>
    </location>
</feature>
<dbReference type="SUPFAM" id="SSF56317">
    <property type="entry name" value="Carbon-nitrogen hydrolase"/>
    <property type="match status" value="1"/>
</dbReference>
<evidence type="ECO:0000256" key="1">
    <source>
        <dbReference type="ARBA" id="ARBA00010613"/>
    </source>
</evidence>
<reference evidence="4 5" key="1">
    <citation type="submission" date="2024-09" db="EMBL/GenBank/DDBJ databases">
        <authorList>
            <person name="Sun Q."/>
            <person name="Mori K."/>
        </authorList>
    </citation>
    <scope>NUCLEOTIDE SEQUENCE [LARGE SCALE GENOMIC DNA]</scope>
    <source>
        <strain evidence="4 5">CCM 7659</strain>
    </source>
</reference>
<gene>
    <name evidence="4" type="ORF">ACFFVD_05115</name>
</gene>
<evidence type="ECO:0000313" key="4">
    <source>
        <dbReference type="EMBL" id="MFB9259176.1"/>
    </source>
</evidence>
<feature type="domain" description="CN hydrolase" evidence="3">
    <location>
        <begin position="1"/>
        <end position="268"/>
    </location>
</feature>
<keyword evidence="5" id="KW-1185">Reference proteome</keyword>
<dbReference type="PROSITE" id="PS50263">
    <property type="entry name" value="CN_HYDROLASE"/>
    <property type="match status" value="1"/>
</dbReference>
<protein>
    <submittedName>
        <fullName evidence="4">Nitrilase-related carbon-nitrogen hydrolase</fullName>
    </submittedName>
</protein>
<dbReference type="RefSeq" id="WP_380023144.1">
    <property type="nucleotide sequence ID" value="NZ_JBHMDY010000004.1"/>
</dbReference>
<dbReference type="PANTHER" id="PTHR23088:SF27">
    <property type="entry name" value="DEAMINATED GLUTATHIONE AMIDASE"/>
    <property type="match status" value="1"/>
</dbReference>
<sequence length="316" mass="33146">MRIAAAQILSGRDPQDNLRQVRERVVEAAQQGARIVVFPEATMRAFGAGRLDEIAEPLDGPWAGAVAEVARENGIVVVVGMFTPGEGGRVRNTLLVTGPGEARPGATSSGSSGSDSSDGTDLHLGYDKIHLFDAFGFAESDNVEPGDTTHVVTVDGVGIGLSVCYDIRFPGQYRQLAADGARLTLCSASWGAGPGKVEQWQLLARARALDATTFLLAVDQADPAVEGVEVKKGAPTGVGHSLLAGPDGTVREEIAAQGAGLMVVDVDVRGDDDLGDHPHKNDHDDDNDDEVTRIRRAIPVLANGRITEDAAAGEQR</sequence>
<accession>A0ABV5JN78</accession>
<evidence type="ECO:0000313" key="5">
    <source>
        <dbReference type="Proteomes" id="UP001589700"/>
    </source>
</evidence>
<feature type="region of interest" description="Disordered" evidence="2">
    <location>
        <begin position="97"/>
        <end position="119"/>
    </location>
</feature>
<dbReference type="PANTHER" id="PTHR23088">
    <property type="entry name" value="NITRILASE-RELATED"/>
    <property type="match status" value="1"/>
</dbReference>
<dbReference type="Proteomes" id="UP001589700">
    <property type="component" value="Unassembled WGS sequence"/>
</dbReference>
<dbReference type="Pfam" id="PF00795">
    <property type="entry name" value="CN_hydrolase"/>
    <property type="match status" value="1"/>
</dbReference>